<feature type="compositionally biased region" description="Low complexity" evidence="2">
    <location>
        <begin position="230"/>
        <end position="270"/>
    </location>
</feature>
<evidence type="ECO:0000313" key="3">
    <source>
        <dbReference type="EMBL" id="KAK2078168.1"/>
    </source>
</evidence>
<name>A0AAD9MLH7_PROWI</name>
<protein>
    <submittedName>
        <fullName evidence="3">Uncharacterized protein</fullName>
    </submittedName>
</protein>
<comment type="caution">
    <text evidence="3">The sequence shown here is derived from an EMBL/GenBank/DDBJ whole genome shotgun (WGS) entry which is preliminary data.</text>
</comment>
<keyword evidence="1" id="KW-0175">Coiled coil</keyword>
<feature type="compositionally biased region" description="Low complexity" evidence="2">
    <location>
        <begin position="317"/>
        <end position="328"/>
    </location>
</feature>
<keyword evidence="4" id="KW-1185">Reference proteome</keyword>
<accession>A0AAD9MLH7</accession>
<organism evidence="3 4">
    <name type="scientific">Prototheca wickerhamii</name>
    <dbReference type="NCBI Taxonomy" id="3111"/>
    <lineage>
        <taxon>Eukaryota</taxon>
        <taxon>Viridiplantae</taxon>
        <taxon>Chlorophyta</taxon>
        <taxon>core chlorophytes</taxon>
        <taxon>Trebouxiophyceae</taxon>
        <taxon>Chlorellales</taxon>
        <taxon>Chlorellaceae</taxon>
        <taxon>Prototheca</taxon>
    </lineage>
</organism>
<evidence type="ECO:0000313" key="4">
    <source>
        <dbReference type="Proteomes" id="UP001255856"/>
    </source>
</evidence>
<dbReference type="AlphaFoldDB" id="A0AAD9MLH7"/>
<feature type="region of interest" description="Disordered" evidence="2">
    <location>
        <begin position="367"/>
        <end position="386"/>
    </location>
</feature>
<evidence type="ECO:0000256" key="2">
    <source>
        <dbReference type="SAM" id="MobiDB-lite"/>
    </source>
</evidence>
<feature type="coiled-coil region" evidence="1">
    <location>
        <begin position="33"/>
        <end position="60"/>
    </location>
</feature>
<reference evidence="3" key="1">
    <citation type="submission" date="2021-01" db="EMBL/GenBank/DDBJ databases">
        <authorList>
            <person name="Eckstrom K.M.E."/>
        </authorList>
    </citation>
    <scope>NUCLEOTIDE SEQUENCE</scope>
    <source>
        <strain evidence="3">UVCC 0001</strain>
    </source>
</reference>
<proteinExistence type="predicted"/>
<dbReference type="EMBL" id="JASFZW010000005">
    <property type="protein sequence ID" value="KAK2078168.1"/>
    <property type="molecule type" value="Genomic_DNA"/>
</dbReference>
<gene>
    <name evidence="3" type="ORF">QBZ16_004036</name>
</gene>
<sequence>MVTDSGSLERVVDEAVDKLLQTSREEAVSALRLKALQDENAQLREQLREIERVDDEEMDQLWALVVQQKQGSSETAEVVRTRALPGPCAPAALRAGLATELATLRAELGAQRECLARTAEAVEALRASVRAGPAPSADGLAAQVAAMLAPALARLAEEAAAGRTFPAPEAPARSSVSKATVVVPAPSLARTVPADSGSACAPTRIVENVVDSAAVDAAPSSKKAKRPEEAPAAQASVSDLASVSARQSVRSSVSPEGSSQRTRSRGSLSSSVLRRASAKYIVPTYGKYWRQSVAPYTLPAKPDRYPRPSTARTAKSPGAASPARTAPAKAPPRRTVEPAPPVEPIFKVHVPATFAVAALPGDGVTVPGSLGAIQVRADGSRSPRRD</sequence>
<feature type="region of interest" description="Disordered" evidence="2">
    <location>
        <begin position="217"/>
        <end position="270"/>
    </location>
</feature>
<evidence type="ECO:0000256" key="1">
    <source>
        <dbReference type="SAM" id="Coils"/>
    </source>
</evidence>
<dbReference type="Proteomes" id="UP001255856">
    <property type="component" value="Unassembled WGS sequence"/>
</dbReference>
<feature type="region of interest" description="Disordered" evidence="2">
    <location>
        <begin position="298"/>
        <end position="340"/>
    </location>
</feature>